<feature type="domain" description="Amidase" evidence="1">
    <location>
        <begin position="33"/>
        <end position="466"/>
    </location>
</feature>
<dbReference type="InterPro" id="IPR023631">
    <property type="entry name" value="Amidase_dom"/>
</dbReference>
<dbReference type="Pfam" id="PF01425">
    <property type="entry name" value="Amidase"/>
    <property type="match status" value="1"/>
</dbReference>
<protein>
    <recommendedName>
        <fullName evidence="1">Amidase domain-containing protein</fullName>
    </recommendedName>
</protein>
<name>A0AAD9VZX7_PHOAM</name>
<keyword evidence="3" id="KW-1185">Reference proteome</keyword>
<dbReference type="InterPro" id="IPR036928">
    <property type="entry name" value="AS_sf"/>
</dbReference>
<comment type="caution">
    <text evidence="2">The sequence shown here is derived from an EMBL/GenBank/DDBJ whole genome shotgun (WGS) entry which is preliminary data.</text>
</comment>
<accession>A0AAD9VZX7</accession>
<proteinExistence type="predicted"/>
<reference evidence="2" key="1">
    <citation type="submission" date="2023-06" db="EMBL/GenBank/DDBJ databases">
        <authorList>
            <person name="Noh H."/>
        </authorList>
    </citation>
    <scope>NUCLEOTIDE SEQUENCE</scope>
    <source>
        <strain evidence="2">DUCC20226</strain>
    </source>
</reference>
<dbReference type="SUPFAM" id="SSF75304">
    <property type="entry name" value="Amidase signature (AS) enzymes"/>
    <property type="match status" value="1"/>
</dbReference>
<dbReference type="PANTHER" id="PTHR42678:SF34">
    <property type="entry name" value="OS04G0183300 PROTEIN"/>
    <property type="match status" value="1"/>
</dbReference>
<evidence type="ECO:0000313" key="3">
    <source>
        <dbReference type="Proteomes" id="UP001265746"/>
    </source>
</evidence>
<evidence type="ECO:0000313" key="2">
    <source>
        <dbReference type="EMBL" id="KAK2602330.1"/>
    </source>
</evidence>
<evidence type="ECO:0000259" key="1">
    <source>
        <dbReference type="Pfam" id="PF01425"/>
    </source>
</evidence>
<dbReference type="EMBL" id="JAUJFL010000005">
    <property type="protein sequence ID" value="KAK2602330.1"/>
    <property type="molecule type" value="Genomic_DNA"/>
</dbReference>
<sequence>MMASLLDREKLLSLTADEISKMLRNRTLSVVDVVKATSRRIHEDNNCGLNLAAIVSVAPEAELLELAEQLDRELADNKPRGPLHGIPVVIKDCFVTHPDLGMTTSAGNYAFLQNRPIKNAPVVDKLLAGGAVIIGKSNLTELCCFKGWRLVDGFSSVGGQTKSPYVYGDHVLDEGDLSPWSPGGSSTGSAVSVSAGFAFIGIGTETNGSIVSPSSRQALYCLKPSRGLIDCSGAFRVSRTLDTPGAMARSARDVAVATTTMLNDSTRISLPCGSYEYFFSNSFEGLTVGFVYPTLWRLPPDFWVPSEEAKHQHDASYHAVIRTMKTLGAQVVYPVELPGVEKLKIDGEFAQDIVPFYECAAATEDFLKEYFEAGSTIRSLEDIVQYNKDHPKECLPKNAPDQACLIKAVENPPSEDKCKTAFAHMHKVAKTEGLDQAFSQHNLDVVFAPMDSSACTLSTASGYPIANVPLGRYHLKGVASRPFGLAVLAKAGGEGTLFKVMTAYEANFAPRDIPEQLISRP</sequence>
<dbReference type="AlphaFoldDB" id="A0AAD9VZX7"/>
<dbReference type="Proteomes" id="UP001265746">
    <property type="component" value="Unassembled WGS sequence"/>
</dbReference>
<dbReference type="PANTHER" id="PTHR42678">
    <property type="entry name" value="AMIDASE"/>
    <property type="match status" value="1"/>
</dbReference>
<organism evidence="2 3">
    <name type="scientific">Phomopsis amygdali</name>
    <name type="common">Fusicoccum amygdali</name>
    <dbReference type="NCBI Taxonomy" id="1214568"/>
    <lineage>
        <taxon>Eukaryota</taxon>
        <taxon>Fungi</taxon>
        <taxon>Dikarya</taxon>
        <taxon>Ascomycota</taxon>
        <taxon>Pezizomycotina</taxon>
        <taxon>Sordariomycetes</taxon>
        <taxon>Sordariomycetidae</taxon>
        <taxon>Diaporthales</taxon>
        <taxon>Diaporthaceae</taxon>
        <taxon>Diaporthe</taxon>
    </lineage>
</organism>
<gene>
    <name evidence="2" type="ORF">N8I77_008874</name>
</gene>
<dbReference type="Gene3D" id="3.90.1300.10">
    <property type="entry name" value="Amidase signature (AS) domain"/>
    <property type="match status" value="1"/>
</dbReference>